<dbReference type="STRING" id="283909.R7TC04"/>
<dbReference type="PANTHER" id="PTHR46670:SF3">
    <property type="entry name" value="ENDONUCLEASE_EXONUCLEASE_PHOSPHATASE DOMAIN-CONTAINING PROTEIN"/>
    <property type="match status" value="1"/>
</dbReference>
<dbReference type="EnsemblMetazoa" id="CapteT214477">
    <property type="protein sequence ID" value="CapteP214477"/>
    <property type="gene ID" value="CapteG214477"/>
</dbReference>
<dbReference type="Gene3D" id="3.60.10.10">
    <property type="entry name" value="Endonuclease/exonuclease/phosphatase"/>
    <property type="match status" value="1"/>
</dbReference>
<dbReference type="EMBL" id="KB310592">
    <property type="protein sequence ID" value="ELT91248.1"/>
    <property type="molecule type" value="Genomic_DNA"/>
</dbReference>
<dbReference type="InterPro" id="IPR036691">
    <property type="entry name" value="Endo/exonu/phosph_ase_sf"/>
</dbReference>
<name>R7TC04_CAPTE</name>
<dbReference type="Proteomes" id="UP000014760">
    <property type="component" value="Unassembled WGS sequence"/>
</dbReference>
<proteinExistence type="predicted"/>
<reference evidence="1 3" key="2">
    <citation type="journal article" date="2013" name="Nature">
        <title>Insights into bilaterian evolution from three spiralian genomes.</title>
        <authorList>
            <person name="Simakov O."/>
            <person name="Marletaz F."/>
            <person name="Cho S.J."/>
            <person name="Edsinger-Gonzales E."/>
            <person name="Havlak P."/>
            <person name="Hellsten U."/>
            <person name="Kuo D.H."/>
            <person name="Larsson T."/>
            <person name="Lv J."/>
            <person name="Arendt D."/>
            <person name="Savage R."/>
            <person name="Osoegawa K."/>
            <person name="de Jong P."/>
            <person name="Grimwood J."/>
            <person name="Chapman J.A."/>
            <person name="Shapiro H."/>
            <person name="Aerts A."/>
            <person name="Otillar R.P."/>
            <person name="Terry A.Y."/>
            <person name="Boore J.L."/>
            <person name="Grigoriev I.V."/>
            <person name="Lindberg D.R."/>
            <person name="Seaver E.C."/>
            <person name="Weisblat D.A."/>
            <person name="Putnam N.H."/>
            <person name="Rokhsar D.S."/>
        </authorList>
    </citation>
    <scope>NUCLEOTIDE SEQUENCE</scope>
    <source>
        <strain evidence="1 3">I ESC-2004</strain>
    </source>
</reference>
<accession>R7TC04</accession>
<keyword evidence="3" id="KW-1185">Reference proteome</keyword>
<organism evidence="1">
    <name type="scientific">Capitella teleta</name>
    <name type="common">Polychaete worm</name>
    <dbReference type="NCBI Taxonomy" id="283909"/>
    <lineage>
        <taxon>Eukaryota</taxon>
        <taxon>Metazoa</taxon>
        <taxon>Spiralia</taxon>
        <taxon>Lophotrochozoa</taxon>
        <taxon>Annelida</taxon>
        <taxon>Polychaeta</taxon>
        <taxon>Sedentaria</taxon>
        <taxon>Scolecida</taxon>
        <taxon>Capitellidae</taxon>
        <taxon>Capitella</taxon>
    </lineage>
</organism>
<evidence type="ECO:0000313" key="2">
    <source>
        <dbReference type="EnsemblMetazoa" id="CapteP214477"/>
    </source>
</evidence>
<protein>
    <recommendedName>
        <fullName evidence="4">Endonuclease/exonuclease/phosphatase domain-containing protein</fullName>
    </recommendedName>
</protein>
<dbReference type="OMA" id="GITHKEG"/>
<evidence type="ECO:0000313" key="3">
    <source>
        <dbReference type="Proteomes" id="UP000014760"/>
    </source>
</evidence>
<sequence>MVVMYRLPSSSTQAFFDEFDDLLEHLVMNSGQLLIIGDFDIHIDNAECTNSRNFMDLIHSYGLDQHVNTPTHRSGHTLDLAMTLRIDPHPHVTALDLTLSDHYAIVCFIDIQTPTQTSQPITYRSLKKIDCAQFIGDIIQSSLPQRTDLITHNTDTQLYVDLYDDVLSGLLDKHAPVKTGILPSQTKSPWYTDELRLLKQERRLCERRWMKTGLQPRAKENV</sequence>
<dbReference type="AlphaFoldDB" id="R7TC04"/>
<evidence type="ECO:0000313" key="1">
    <source>
        <dbReference type="EMBL" id="ELT91248.1"/>
    </source>
</evidence>
<dbReference type="PANTHER" id="PTHR46670">
    <property type="entry name" value="ENDO/EXONUCLEASE/PHOSPHATASE DOMAIN-CONTAINING PROTEIN"/>
    <property type="match status" value="1"/>
</dbReference>
<reference evidence="2" key="3">
    <citation type="submission" date="2015-06" db="UniProtKB">
        <authorList>
            <consortium name="EnsemblMetazoa"/>
        </authorList>
    </citation>
    <scope>IDENTIFICATION</scope>
</reference>
<reference evidence="3" key="1">
    <citation type="submission" date="2012-12" db="EMBL/GenBank/DDBJ databases">
        <authorList>
            <person name="Hellsten U."/>
            <person name="Grimwood J."/>
            <person name="Chapman J.A."/>
            <person name="Shapiro H."/>
            <person name="Aerts A."/>
            <person name="Otillar R.P."/>
            <person name="Terry A.Y."/>
            <person name="Boore J.L."/>
            <person name="Simakov O."/>
            <person name="Marletaz F."/>
            <person name="Cho S.-J."/>
            <person name="Edsinger-Gonzales E."/>
            <person name="Havlak P."/>
            <person name="Kuo D.-H."/>
            <person name="Larsson T."/>
            <person name="Lv J."/>
            <person name="Arendt D."/>
            <person name="Savage R."/>
            <person name="Osoegawa K."/>
            <person name="de Jong P."/>
            <person name="Lindberg D.R."/>
            <person name="Seaver E.C."/>
            <person name="Weisblat D.A."/>
            <person name="Putnam N.H."/>
            <person name="Grigoriev I.V."/>
            <person name="Rokhsar D.S."/>
        </authorList>
    </citation>
    <scope>NUCLEOTIDE SEQUENCE</scope>
    <source>
        <strain evidence="3">I ESC-2004</strain>
    </source>
</reference>
<dbReference type="EMBL" id="AMQN01013909">
    <property type="status" value="NOT_ANNOTATED_CDS"/>
    <property type="molecule type" value="Genomic_DNA"/>
</dbReference>
<dbReference type="OrthoDB" id="10072198at2759"/>
<evidence type="ECO:0008006" key="4">
    <source>
        <dbReference type="Google" id="ProtNLM"/>
    </source>
</evidence>
<dbReference type="HOGENOM" id="CLU_069291_1_0_1"/>
<dbReference type="SUPFAM" id="SSF56219">
    <property type="entry name" value="DNase I-like"/>
    <property type="match status" value="1"/>
</dbReference>
<gene>
    <name evidence="1" type="ORF">CAPTEDRAFT_214477</name>
</gene>